<proteinExistence type="predicted"/>
<dbReference type="Proteomes" id="UP000828048">
    <property type="component" value="Chromosome 11"/>
</dbReference>
<keyword evidence="2" id="KW-1185">Reference proteome</keyword>
<name>A0ACB7YJS3_9ERIC</name>
<gene>
    <name evidence="1" type="ORF">Vadar_001958</name>
</gene>
<reference evidence="1 2" key="1">
    <citation type="journal article" date="2021" name="Hortic Res">
        <title>High-quality reference genome and annotation aids understanding of berry development for evergreen blueberry (Vaccinium darrowii).</title>
        <authorList>
            <person name="Yu J."/>
            <person name="Hulse-Kemp A.M."/>
            <person name="Babiker E."/>
            <person name="Staton M."/>
        </authorList>
    </citation>
    <scope>NUCLEOTIDE SEQUENCE [LARGE SCALE GENOMIC DNA]</scope>
    <source>
        <strain evidence="2">cv. NJ 8807/NJ 8810</strain>
        <tissue evidence="1">Young leaf</tissue>
    </source>
</reference>
<organism evidence="1 2">
    <name type="scientific">Vaccinium darrowii</name>
    <dbReference type="NCBI Taxonomy" id="229202"/>
    <lineage>
        <taxon>Eukaryota</taxon>
        <taxon>Viridiplantae</taxon>
        <taxon>Streptophyta</taxon>
        <taxon>Embryophyta</taxon>
        <taxon>Tracheophyta</taxon>
        <taxon>Spermatophyta</taxon>
        <taxon>Magnoliopsida</taxon>
        <taxon>eudicotyledons</taxon>
        <taxon>Gunneridae</taxon>
        <taxon>Pentapetalae</taxon>
        <taxon>asterids</taxon>
        <taxon>Ericales</taxon>
        <taxon>Ericaceae</taxon>
        <taxon>Vaccinioideae</taxon>
        <taxon>Vaccinieae</taxon>
        <taxon>Vaccinium</taxon>
    </lineage>
</organism>
<protein>
    <submittedName>
        <fullName evidence="1">Uncharacterized protein</fullName>
    </submittedName>
</protein>
<evidence type="ECO:0000313" key="1">
    <source>
        <dbReference type="EMBL" id="KAH7853399.1"/>
    </source>
</evidence>
<comment type="caution">
    <text evidence="1">The sequence shown here is derived from an EMBL/GenBank/DDBJ whole genome shotgun (WGS) entry which is preliminary data.</text>
</comment>
<sequence length="242" mass="27386">MGQGQVMAVVDKLDEGLRLQLSKLLLNTSEESEQESSEEINELDYSTSSESEYSPEECTGKCCSSHQDPLKVFANLNGLSINVLSKSQQDVLDLVDKVQDPEIRRKIIELSLNSTIAEAELSEKPPNNTRYYSINEVFSRLETKSSKPATLQDLQKEVNELKSELRLLKTSQLEQQGSIVSVYQRLSSLEQLNLKPPENIQKPPEVPTYLNSIRYKNCQLLDFRAVSLSTMKLIPHRLTSRP</sequence>
<dbReference type="EMBL" id="CM037161">
    <property type="protein sequence ID" value="KAH7853399.1"/>
    <property type="molecule type" value="Genomic_DNA"/>
</dbReference>
<accession>A0ACB7YJS3</accession>
<evidence type="ECO:0000313" key="2">
    <source>
        <dbReference type="Proteomes" id="UP000828048"/>
    </source>
</evidence>